<proteinExistence type="predicted"/>
<evidence type="ECO:0000259" key="2">
    <source>
        <dbReference type="Pfam" id="PF13439"/>
    </source>
</evidence>
<evidence type="ECO:0000313" key="3">
    <source>
        <dbReference type="EMBL" id="VVM04772.1"/>
    </source>
</evidence>
<evidence type="ECO:0000259" key="1">
    <source>
        <dbReference type="Pfam" id="PF00534"/>
    </source>
</evidence>
<dbReference type="RefSeq" id="WP_142524361.1">
    <property type="nucleotide sequence ID" value="NZ_CABFUZ020000043.1"/>
</dbReference>
<reference evidence="3" key="1">
    <citation type="submission" date="2019-09" db="EMBL/GenBank/DDBJ databases">
        <authorList>
            <person name="Cremers G."/>
        </authorList>
    </citation>
    <scope>NUCLEOTIDE SEQUENCE [LARGE SCALE GENOMIC DNA]</scope>
    <source>
        <strain evidence="3">3B</strain>
    </source>
</reference>
<dbReference type="PANTHER" id="PTHR12526">
    <property type="entry name" value="GLYCOSYLTRANSFERASE"/>
    <property type="match status" value="1"/>
</dbReference>
<dbReference type="SUPFAM" id="SSF53756">
    <property type="entry name" value="UDP-Glycosyltransferase/glycogen phosphorylase"/>
    <property type="match status" value="1"/>
</dbReference>
<dbReference type="OrthoDB" id="9795068at2"/>
<accession>A0A5E6M8P6</accession>
<dbReference type="EC" id="2.4.-.-" evidence="3"/>
<dbReference type="EMBL" id="CABFUZ020000043">
    <property type="protein sequence ID" value="VVM04772.1"/>
    <property type="molecule type" value="Genomic_DNA"/>
</dbReference>
<dbReference type="AlphaFoldDB" id="A0A5E6M8P6"/>
<dbReference type="InterPro" id="IPR028098">
    <property type="entry name" value="Glyco_trans_4-like_N"/>
</dbReference>
<dbReference type="Gene3D" id="3.40.50.2000">
    <property type="entry name" value="Glycogen Phosphorylase B"/>
    <property type="match status" value="2"/>
</dbReference>
<comment type="caution">
    <text evidence="3">The sequence shown here is derived from an EMBL/GenBank/DDBJ whole genome shotgun (WGS) entry which is preliminary data.</text>
</comment>
<name>A0A5E6M8P6_9BACT</name>
<feature type="domain" description="Glycosyl transferase family 1" evidence="1">
    <location>
        <begin position="172"/>
        <end position="306"/>
    </location>
</feature>
<keyword evidence="3" id="KW-0808">Transferase</keyword>
<dbReference type="Pfam" id="PF00534">
    <property type="entry name" value="Glycos_transf_1"/>
    <property type="match status" value="1"/>
</dbReference>
<gene>
    <name evidence="3" type="primary">cotSA</name>
    <name evidence="3" type="ORF">MAMC_00225</name>
</gene>
<feature type="domain" description="Glycosyltransferase subfamily 4-like N-terminal" evidence="2">
    <location>
        <begin position="18"/>
        <end position="124"/>
    </location>
</feature>
<sequence length="340" mass="38214">MRIAQIAPPVERVPPEGYGGTERVVSFLTEALVDLGHEVTLFASGDSITRARLRPVCPQSLRKTADCRDYLPYVLLEIDAALRSESEFDLLHFHTEFLHFPFFRTHPDRSVTTLHLRLDTPDLRTLFLGFPEMPVVAISEAQRRSIPHARWMGTVHHGLPETLYSLGSGNGGYLVFIGRISAEKRPDLAIEIARRAGREILIAAKMDPRHDADYMDIVRPLLSLPHVHYLGEVNERQKQALIGEAVAMLFPINWPEPFGLSAIEALACGTPVIAFPYGAIPEIIEPGVTGFVVQNVEEAVQAIPRAAQLSRKEIRLAFEKRFTAERMARDYLAIYHRLLQ</sequence>
<protein>
    <submittedName>
        <fullName evidence="3">Spore coat protein SA</fullName>
        <ecNumber evidence="3">2.4.-.-</ecNumber>
    </submittedName>
</protein>
<keyword evidence="3" id="KW-0328">Glycosyltransferase</keyword>
<dbReference type="GO" id="GO:0016757">
    <property type="term" value="F:glycosyltransferase activity"/>
    <property type="evidence" value="ECO:0007669"/>
    <property type="project" value="UniProtKB-KW"/>
</dbReference>
<dbReference type="PANTHER" id="PTHR12526:SF595">
    <property type="entry name" value="BLL5217 PROTEIN"/>
    <property type="match status" value="1"/>
</dbReference>
<dbReference type="InterPro" id="IPR001296">
    <property type="entry name" value="Glyco_trans_1"/>
</dbReference>
<dbReference type="CDD" id="cd03802">
    <property type="entry name" value="GT4_AviGT4-like"/>
    <property type="match status" value="1"/>
</dbReference>
<keyword evidence="4" id="KW-1185">Reference proteome</keyword>
<organism evidence="3 4">
    <name type="scientific">Methylacidimicrobium cyclopophantes</name>
    <dbReference type="NCBI Taxonomy" id="1041766"/>
    <lineage>
        <taxon>Bacteria</taxon>
        <taxon>Pseudomonadati</taxon>
        <taxon>Verrucomicrobiota</taxon>
        <taxon>Methylacidimicrobium</taxon>
    </lineage>
</organism>
<dbReference type="Proteomes" id="UP000381693">
    <property type="component" value="Unassembled WGS sequence"/>
</dbReference>
<dbReference type="Pfam" id="PF13439">
    <property type="entry name" value="Glyco_transf_4"/>
    <property type="match status" value="1"/>
</dbReference>
<evidence type="ECO:0000313" key="4">
    <source>
        <dbReference type="Proteomes" id="UP000381693"/>
    </source>
</evidence>